<proteinExistence type="predicted"/>
<name>A0ABT0QZC4_9MICO</name>
<comment type="caution">
    <text evidence="2">The sequence shown here is derived from an EMBL/GenBank/DDBJ whole genome shotgun (WGS) entry which is preliminary data.</text>
</comment>
<evidence type="ECO:0000313" key="3">
    <source>
        <dbReference type="Proteomes" id="UP001203761"/>
    </source>
</evidence>
<reference evidence="2" key="1">
    <citation type="submission" date="2022-02" db="EMBL/GenBank/DDBJ databases">
        <authorList>
            <person name="Lee M."/>
            <person name="Kim S.-J."/>
            <person name="Jung M.-Y."/>
        </authorList>
    </citation>
    <scope>NUCLEOTIDE SEQUENCE</scope>
    <source>
        <strain evidence="2">JHP9</strain>
    </source>
</reference>
<dbReference type="RefSeq" id="WP_249737111.1">
    <property type="nucleotide sequence ID" value="NZ_JAKNCJ010000002.1"/>
</dbReference>
<protein>
    <submittedName>
        <fullName evidence="2">DUF4031 domain-containing protein</fullName>
    </submittedName>
</protein>
<accession>A0ABT0QZC4</accession>
<organism evidence="2 3">
    <name type="scientific">Brachybacterium equifaecis</name>
    <dbReference type="NCBI Taxonomy" id="2910770"/>
    <lineage>
        <taxon>Bacteria</taxon>
        <taxon>Bacillati</taxon>
        <taxon>Actinomycetota</taxon>
        <taxon>Actinomycetes</taxon>
        <taxon>Micrococcales</taxon>
        <taxon>Dermabacteraceae</taxon>
        <taxon>Brachybacterium</taxon>
    </lineage>
</organism>
<dbReference type="EMBL" id="JAKNCJ010000002">
    <property type="protein sequence ID" value="MCL6423015.1"/>
    <property type="molecule type" value="Genomic_DNA"/>
</dbReference>
<sequence length="193" mass="21061">MSVFADTPRWPRHGTMWGHLISDDSLEELHETAARAGLHPRSFDLDHYDWPQEARERLAAAGVAFVGNRDLTRILIASGLRIPLADRPAARRARTQAHAEELGLSRVPQDLITGLRGHVDPLPSREDAPLGAYRLGRPNPCALADIEAHDELGRLAAQEFLAEADALSQGRTGHSWVGQVLDWPGDGEGSHAG</sequence>
<gene>
    <name evidence="2" type="ORF">Bequi_06365</name>
</gene>
<keyword evidence="3" id="KW-1185">Reference proteome</keyword>
<dbReference type="InterPro" id="IPR025109">
    <property type="entry name" value="DUF4031"/>
</dbReference>
<evidence type="ECO:0000313" key="2">
    <source>
        <dbReference type="EMBL" id="MCL6423015.1"/>
    </source>
</evidence>
<feature type="domain" description="DUF4031" evidence="1">
    <location>
        <begin position="3"/>
        <end position="77"/>
    </location>
</feature>
<dbReference type="Proteomes" id="UP001203761">
    <property type="component" value="Unassembled WGS sequence"/>
</dbReference>
<evidence type="ECO:0000259" key="1">
    <source>
        <dbReference type="Pfam" id="PF13223"/>
    </source>
</evidence>
<dbReference type="Pfam" id="PF13223">
    <property type="entry name" value="DUF4031"/>
    <property type="match status" value="1"/>
</dbReference>